<dbReference type="EMBL" id="JAFIQS010000001">
    <property type="protein sequence ID" value="KAG5174869.1"/>
    <property type="molecule type" value="Genomic_DNA"/>
</dbReference>
<dbReference type="InterPro" id="IPR032675">
    <property type="entry name" value="LRR_dom_sf"/>
</dbReference>
<name>A0A8H7YCI3_PSICU</name>
<proteinExistence type="predicted"/>
<accession>A0A8H7YCI3</accession>
<reference evidence="3" key="1">
    <citation type="submission" date="2021-02" db="EMBL/GenBank/DDBJ databases">
        <title>Psilocybe cubensis genome.</title>
        <authorList>
            <person name="Mckernan K.J."/>
            <person name="Crawford S."/>
            <person name="Trippe A."/>
            <person name="Kane L.T."/>
            <person name="Mclaughlin S."/>
        </authorList>
    </citation>
    <scope>NUCLEOTIDE SEQUENCE [LARGE SCALE GENOMIC DNA]</scope>
    <source>
        <strain evidence="3">MGC-MH-2018</strain>
    </source>
</reference>
<evidence type="ECO:0000256" key="1">
    <source>
        <dbReference type="SAM" id="SignalP"/>
    </source>
</evidence>
<feature type="signal peptide" evidence="1">
    <location>
        <begin position="1"/>
        <end position="20"/>
    </location>
</feature>
<evidence type="ECO:0000313" key="3">
    <source>
        <dbReference type="EMBL" id="KAG5174869.1"/>
    </source>
</evidence>
<protein>
    <recommendedName>
        <fullName evidence="2">F-box domain-containing protein</fullName>
    </recommendedName>
</protein>
<dbReference type="InterPro" id="IPR001810">
    <property type="entry name" value="F-box_dom"/>
</dbReference>
<sequence length="733" mass="83030">MKILLLVRDFLLLYTRRIIGAFLNQPQANSCPSNSSATPVQSMHINQLPHELLAYIFRASIDDATINTMLFSRITHVCSLWRSVALANGFLWSRITLVHPVHPRSLSYVATWLTRSNPYPIDLIFDLRDPEWDWNEDNHVIRWQEMETIVRLILPHVKRWRLVELLTDTWAPIFTFLWYTRAVESAPMLETLSLTRCNAYYAARGQTFEPSSLAEPMKLFGGIAFESLRSVTLVGVHIDWNQPTPRNLRKLELKFQASSVMPSLSQFNAIVNNCPHLSHLVIYGWGPTLPDSSPPSIETRVRIQNLQTLSLGLLDADYTTQFLSFLDVPLLKHLILEDVTRAVSPSETPDATSLFRWLSRSISSHSDRKHYIPTYLPLPSLKSLELRGISIGREELVPVFRQLSSLTHLGLYNVSDETITALGDPCENNSQHSLPNLRELVFQDVNAEVVLDVVTQRASLGAALDRISLRFCSSHPISTNSITYLRLLNAGFDISGSTGSESTDSDDGLYQEGLKDLQWVLPNSVEGRQCPAEAPDVDQKAHFRFALCLFELKRFGEAIKKMDEYREVIGGKPTAAERELRSKILHAIMDRDQGRCFPATERSDAVPGRLLRYEVKVFNNAHGILFFDDIPEALCSKNPPEIPSRLYAVKLVSKYHNAILKQRDWLCWNCQAPAISFIHSPALYFQLKEPKVVDYAQPICEDGGNCDISARNMMAETMRLTATLNQATDSLQK</sequence>
<keyword evidence="1" id="KW-0732">Signal</keyword>
<dbReference type="PANTHER" id="PTHR38926">
    <property type="entry name" value="F-BOX DOMAIN CONTAINING PROTEIN, EXPRESSED"/>
    <property type="match status" value="1"/>
</dbReference>
<dbReference type="Gene3D" id="3.80.10.10">
    <property type="entry name" value="Ribonuclease Inhibitor"/>
    <property type="match status" value="1"/>
</dbReference>
<dbReference type="SUPFAM" id="SSF52047">
    <property type="entry name" value="RNI-like"/>
    <property type="match status" value="1"/>
</dbReference>
<evidence type="ECO:0000259" key="2">
    <source>
        <dbReference type="Pfam" id="PF12937"/>
    </source>
</evidence>
<dbReference type="AlphaFoldDB" id="A0A8H7YCI3"/>
<feature type="domain" description="F-box" evidence="2">
    <location>
        <begin position="45"/>
        <end position="97"/>
    </location>
</feature>
<dbReference type="PANTHER" id="PTHR38926:SF5">
    <property type="entry name" value="F-BOX AND LEUCINE-RICH REPEAT PROTEIN 6"/>
    <property type="match status" value="1"/>
</dbReference>
<dbReference type="Gene3D" id="1.20.1280.50">
    <property type="match status" value="1"/>
</dbReference>
<feature type="chain" id="PRO_5034127295" description="F-box domain-containing protein" evidence="1">
    <location>
        <begin position="21"/>
        <end position="733"/>
    </location>
</feature>
<gene>
    <name evidence="3" type="ORF">JR316_001538</name>
</gene>
<comment type="caution">
    <text evidence="3">The sequence shown here is derived from an EMBL/GenBank/DDBJ whole genome shotgun (WGS) entry which is preliminary data.</text>
</comment>
<organism evidence="3">
    <name type="scientific">Psilocybe cubensis</name>
    <name type="common">Psychedelic mushroom</name>
    <name type="synonym">Stropharia cubensis</name>
    <dbReference type="NCBI Taxonomy" id="181762"/>
    <lineage>
        <taxon>Eukaryota</taxon>
        <taxon>Fungi</taxon>
        <taxon>Dikarya</taxon>
        <taxon>Basidiomycota</taxon>
        <taxon>Agaricomycotina</taxon>
        <taxon>Agaricomycetes</taxon>
        <taxon>Agaricomycetidae</taxon>
        <taxon>Agaricales</taxon>
        <taxon>Agaricineae</taxon>
        <taxon>Strophariaceae</taxon>
        <taxon>Psilocybe</taxon>
    </lineage>
</organism>
<dbReference type="Pfam" id="PF12937">
    <property type="entry name" value="F-box-like"/>
    <property type="match status" value="1"/>
</dbReference>